<keyword evidence="2" id="KW-1185">Reference proteome</keyword>
<evidence type="ECO:0000313" key="1">
    <source>
        <dbReference type="EMBL" id="MBA0627436.1"/>
    </source>
</evidence>
<protein>
    <submittedName>
        <fullName evidence="1">Uncharacterized protein</fullName>
    </submittedName>
</protein>
<dbReference type="AlphaFoldDB" id="A0A7J8SPA6"/>
<accession>A0A7J8SPA6</accession>
<proteinExistence type="predicted"/>
<reference evidence="1 2" key="1">
    <citation type="journal article" date="2019" name="Genome Biol. Evol.">
        <title>Insights into the evolution of the New World diploid cottons (Gossypium, subgenus Houzingenia) based on genome sequencing.</title>
        <authorList>
            <person name="Grover C.E."/>
            <person name="Arick M.A. 2nd"/>
            <person name="Thrash A."/>
            <person name="Conover J.L."/>
            <person name="Sanders W.S."/>
            <person name="Peterson D.G."/>
            <person name="Frelichowski J.E."/>
            <person name="Scheffler J.A."/>
            <person name="Scheffler B.E."/>
            <person name="Wendel J.F."/>
        </authorList>
    </citation>
    <scope>NUCLEOTIDE SEQUENCE [LARGE SCALE GENOMIC DNA]</scope>
    <source>
        <strain evidence="1">27</strain>
        <tissue evidence="1">Leaf</tissue>
    </source>
</reference>
<organism evidence="1 2">
    <name type="scientific">Gossypium davidsonii</name>
    <name type="common">Davidson's cotton</name>
    <name type="synonym">Gossypium klotzschianum subsp. davidsonii</name>
    <dbReference type="NCBI Taxonomy" id="34287"/>
    <lineage>
        <taxon>Eukaryota</taxon>
        <taxon>Viridiplantae</taxon>
        <taxon>Streptophyta</taxon>
        <taxon>Embryophyta</taxon>
        <taxon>Tracheophyta</taxon>
        <taxon>Spermatophyta</taxon>
        <taxon>Magnoliopsida</taxon>
        <taxon>eudicotyledons</taxon>
        <taxon>Gunneridae</taxon>
        <taxon>Pentapetalae</taxon>
        <taxon>rosids</taxon>
        <taxon>malvids</taxon>
        <taxon>Malvales</taxon>
        <taxon>Malvaceae</taxon>
        <taxon>Malvoideae</taxon>
        <taxon>Gossypium</taxon>
    </lineage>
</organism>
<evidence type="ECO:0000313" key="2">
    <source>
        <dbReference type="Proteomes" id="UP000593561"/>
    </source>
</evidence>
<gene>
    <name evidence="1" type="ORF">Godav_004950</name>
</gene>
<dbReference type="Proteomes" id="UP000593561">
    <property type="component" value="Unassembled WGS sequence"/>
</dbReference>
<comment type="caution">
    <text evidence="1">The sequence shown here is derived from an EMBL/GenBank/DDBJ whole genome shotgun (WGS) entry which is preliminary data.</text>
</comment>
<name>A0A7J8SPA6_GOSDV</name>
<sequence length="20" mass="2487">MELQFRSTDFKIPRLYCILL</sequence>
<dbReference type="EMBL" id="JABFAC010000010">
    <property type="protein sequence ID" value="MBA0627436.1"/>
    <property type="molecule type" value="Genomic_DNA"/>
</dbReference>